<keyword evidence="2" id="KW-0812">Transmembrane</keyword>
<dbReference type="WBParaSite" id="TCONS_00011124.p1">
    <property type="protein sequence ID" value="TCONS_00011124.p1"/>
    <property type="gene ID" value="XLOC_005236"/>
</dbReference>
<organism evidence="3 4">
    <name type="scientific">Strongyloides stercoralis</name>
    <name type="common">Threadworm</name>
    <dbReference type="NCBI Taxonomy" id="6248"/>
    <lineage>
        <taxon>Eukaryota</taxon>
        <taxon>Metazoa</taxon>
        <taxon>Ecdysozoa</taxon>
        <taxon>Nematoda</taxon>
        <taxon>Chromadorea</taxon>
        <taxon>Rhabditida</taxon>
        <taxon>Tylenchina</taxon>
        <taxon>Panagrolaimomorpha</taxon>
        <taxon>Strongyloidoidea</taxon>
        <taxon>Strongyloididae</taxon>
        <taxon>Strongyloides</taxon>
    </lineage>
</organism>
<dbReference type="Proteomes" id="UP000035681">
    <property type="component" value="Unplaced"/>
</dbReference>
<feature type="transmembrane region" description="Helical" evidence="2">
    <location>
        <begin position="756"/>
        <end position="781"/>
    </location>
</feature>
<feature type="transmembrane region" description="Helical" evidence="2">
    <location>
        <begin position="44"/>
        <end position="64"/>
    </location>
</feature>
<sequence length="1044" mass="120228">VYDVKFFIITFLMIFLLYPSANLNTKVINKVKNSGFFHIRFRIILFNILFSSLISFIGSIGYLFSKNIYGNVDFAFKYIYPIHVTGEVCIGINCTLLMIERFFSLTLIKTYEKNTNITFLKIFEVLFNINVYLSYSIICSLIISIIFYFINIHKQNVAFKHVKEDARNFVSSPMGEVNTILGNKRILPILFPFFTCFFIYGLINQSALYIIYHYKNKEYIDLALIIHAVVLSIKIIVTPSLLLIGLKGRSATPIIEEHILIEENEMNIQYRLLIPSPKTTILLVHNGQPKNLYYAKDFLSKQLIEYNKFPSFLAKFIIDKSINYNKTLSQCMEGYTESVEISNYLDKLSKGVENELTKVASYGSPYKVKYSFNFPISDIDYSIEKSLMNMISKDGTQRFVVLPLHPIYDTKTNEIFKKKIDNFMEKHTEILDNEYTNLKVAKNYPTSFDYSFINEWFNSNFITNYWYDRLEKICTNPEEAPDMIIFTIPYVNIPGTEKDRKEFDTIYKDICGDIIKKLGFPSPWRATFYDTWNNLISTNIFDRSNLISSIKEHQKKGKQSIVVVPLFDFIPSFDTVTLLPKIALEKNVKFLEPTNNIEFLSENLTKIIEKEIRRTLIMFNVPPVDEDYVNGQFKGGLKLLKAEKQSTHFEKKINTQKPKSSNFKVDMKNITRILTGQTNSSNLNLKKNLTNQKLTESFPKFLIEEPSIKHSNNNVNNFQYRTHQKRSVETVNNNIQAVPRNISDEIDKANSSSSGFITFGVVIFGIIFFSVLVGVIAFGIIKIRNRKKMDKKRKSKGKSSRRNGKKAPSKNQPKSRSKKGASKSRSKGKSKSRKKSRSRKSKNGKSTTNQKDQTSYIKDNTKVNDMVYPNGIQQQNIPQLPVDNNISMNKSNYLPGSPIDSSILMNKNSYLQGNVPGYQGTLQQQLPKGPQGVVYNKSDYMNVQTPVIQSSNYPPAQLPNIPYVTKPFNHPTQNQLDNNNNNNNNNNKNDQNTHTCVCHYGMTFDQIIYVSYGEDNWQKAKENDTLSCFSFQIPSNYSINNVTM</sequence>
<feature type="compositionally biased region" description="Low complexity" evidence="1">
    <location>
        <begin position="973"/>
        <end position="988"/>
    </location>
</feature>
<keyword evidence="3" id="KW-1185">Reference proteome</keyword>
<dbReference type="SUPFAM" id="SSF53800">
    <property type="entry name" value="Chelatase"/>
    <property type="match status" value="1"/>
</dbReference>
<evidence type="ECO:0000313" key="3">
    <source>
        <dbReference type="Proteomes" id="UP000035681"/>
    </source>
</evidence>
<evidence type="ECO:0000256" key="2">
    <source>
        <dbReference type="SAM" id="Phobius"/>
    </source>
</evidence>
<feature type="transmembrane region" description="Helical" evidence="2">
    <location>
        <begin position="6"/>
        <end position="23"/>
    </location>
</feature>
<reference evidence="4" key="1">
    <citation type="submission" date="2024-02" db="UniProtKB">
        <authorList>
            <consortium name="WormBaseParasite"/>
        </authorList>
    </citation>
    <scope>IDENTIFICATION</scope>
</reference>
<proteinExistence type="predicted"/>
<protein>
    <submittedName>
        <fullName evidence="4">Ferrochelatase</fullName>
    </submittedName>
</protein>
<evidence type="ECO:0000313" key="4">
    <source>
        <dbReference type="WBParaSite" id="TCONS_00011124.p1"/>
    </source>
</evidence>
<keyword evidence="2" id="KW-1133">Transmembrane helix</keyword>
<name>A0AAF5DF30_STRER</name>
<feature type="transmembrane region" description="Helical" evidence="2">
    <location>
        <begin position="224"/>
        <end position="246"/>
    </location>
</feature>
<dbReference type="AlphaFoldDB" id="A0AAF5DF30"/>
<feature type="compositionally biased region" description="Polar residues" evidence="1">
    <location>
        <begin position="847"/>
        <end position="858"/>
    </location>
</feature>
<feature type="region of interest" description="Disordered" evidence="1">
    <location>
        <begin position="968"/>
        <end position="988"/>
    </location>
</feature>
<feature type="transmembrane region" description="Helical" evidence="2">
    <location>
        <begin position="189"/>
        <end position="212"/>
    </location>
</feature>
<feature type="transmembrane region" description="Helical" evidence="2">
    <location>
        <begin position="84"/>
        <end position="108"/>
    </location>
</feature>
<feature type="region of interest" description="Disordered" evidence="1">
    <location>
        <begin position="787"/>
        <end position="860"/>
    </location>
</feature>
<accession>A0AAF5DF30</accession>
<feature type="compositionally biased region" description="Basic residues" evidence="1">
    <location>
        <begin position="787"/>
        <end position="843"/>
    </location>
</feature>
<feature type="transmembrane region" description="Helical" evidence="2">
    <location>
        <begin position="129"/>
        <end position="150"/>
    </location>
</feature>
<evidence type="ECO:0000256" key="1">
    <source>
        <dbReference type="SAM" id="MobiDB-lite"/>
    </source>
</evidence>
<dbReference type="Gene3D" id="3.40.50.1400">
    <property type="match status" value="1"/>
</dbReference>
<keyword evidence="2" id="KW-0472">Membrane</keyword>